<dbReference type="Proteomes" id="UP000887159">
    <property type="component" value="Unassembled WGS sequence"/>
</dbReference>
<sequence>MPCHLTILDPKLEFDHLALDANQTTWKTLASLIGLNVEKLLDAEELLLIHSPLSIRTDSDYTWAAHQA</sequence>
<name>A0A8X6R7M2_TRICX</name>
<evidence type="ECO:0000313" key="2">
    <source>
        <dbReference type="Proteomes" id="UP000887159"/>
    </source>
</evidence>
<evidence type="ECO:0000313" key="1">
    <source>
        <dbReference type="EMBL" id="GFX89876.1"/>
    </source>
</evidence>
<accession>A0A8X6R7M2</accession>
<gene>
    <name evidence="1" type="ORF">TNCV_1535231</name>
</gene>
<comment type="caution">
    <text evidence="1">The sequence shown here is derived from an EMBL/GenBank/DDBJ whole genome shotgun (WGS) entry which is preliminary data.</text>
</comment>
<dbReference type="EMBL" id="BMAU01021084">
    <property type="protein sequence ID" value="GFX89876.1"/>
    <property type="molecule type" value="Genomic_DNA"/>
</dbReference>
<keyword evidence="2" id="KW-1185">Reference proteome</keyword>
<protein>
    <submittedName>
        <fullName evidence="1">Uncharacterized protein</fullName>
    </submittedName>
</protein>
<reference evidence="1" key="1">
    <citation type="submission" date="2020-08" db="EMBL/GenBank/DDBJ databases">
        <title>Multicomponent nature underlies the extraordinary mechanical properties of spider dragline silk.</title>
        <authorList>
            <person name="Kono N."/>
            <person name="Nakamura H."/>
            <person name="Mori M."/>
            <person name="Yoshida Y."/>
            <person name="Ohtoshi R."/>
            <person name="Malay A.D."/>
            <person name="Moran D.A.P."/>
            <person name="Tomita M."/>
            <person name="Numata K."/>
            <person name="Arakawa K."/>
        </authorList>
    </citation>
    <scope>NUCLEOTIDE SEQUENCE</scope>
</reference>
<dbReference type="AlphaFoldDB" id="A0A8X6R7M2"/>
<organism evidence="1 2">
    <name type="scientific">Trichonephila clavipes</name>
    <name type="common">Golden silk orbweaver</name>
    <name type="synonym">Nephila clavipes</name>
    <dbReference type="NCBI Taxonomy" id="2585209"/>
    <lineage>
        <taxon>Eukaryota</taxon>
        <taxon>Metazoa</taxon>
        <taxon>Ecdysozoa</taxon>
        <taxon>Arthropoda</taxon>
        <taxon>Chelicerata</taxon>
        <taxon>Arachnida</taxon>
        <taxon>Araneae</taxon>
        <taxon>Araneomorphae</taxon>
        <taxon>Entelegynae</taxon>
        <taxon>Araneoidea</taxon>
        <taxon>Nephilidae</taxon>
        <taxon>Trichonephila</taxon>
    </lineage>
</organism>
<proteinExistence type="predicted"/>